<proteinExistence type="predicted"/>
<reference evidence="1" key="1">
    <citation type="submission" date="2020-05" db="EMBL/GenBank/DDBJ databases">
        <title>Chitinophaga laudate sp. nov., isolated from a tropical peat swamp.</title>
        <authorList>
            <person name="Goh C.B.S."/>
            <person name="Lee M.S."/>
            <person name="Parimannan S."/>
            <person name="Pasbakhsh P."/>
            <person name="Yule C.M."/>
            <person name="Rajandas H."/>
            <person name="Loke S."/>
            <person name="Croft L."/>
            <person name="Tan J.B.L."/>
        </authorList>
    </citation>
    <scope>NUCLEOTIDE SEQUENCE</scope>
    <source>
        <strain evidence="1">Mgbs1</strain>
    </source>
</reference>
<keyword evidence="2" id="KW-1185">Reference proteome</keyword>
<accession>A0A3S1BKK1</accession>
<organism evidence="1 2">
    <name type="scientific">Chitinophaga solisilvae</name>
    <dbReference type="NCBI Taxonomy" id="1233460"/>
    <lineage>
        <taxon>Bacteria</taxon>
        <taxon>Pseudomonadati</taxon>
        <taxon>Bacteroidota</taxon>
        <taxon>Chitinophagia</taxon>
        <taxon>Chitinophagales</taxon>
        <taxon>Chitinophagaceae</taxon>
        <taxon>Chitinophaga</taxon>
    </lineage>
</organism>
<evidence type="ECO:0000313" key="1">
    <source>
        <dbReference type="EMBL" id="NSL87395.1"/>
    </source>
</evidence>
<sequence>MEAADIKALWQAYDAKLERSMKLNLYLVEQLGSDKINSSFSSLTRFKIIAVIFGFIWIAFVGFLLYHNYRQVFFVISAVSSILFSAMAIAGYLYQIRLIRKINFSADVLLTQQQLAMLHISVLRTMRLLWLSMPPYTFFFITNQMALQADAQFWIIQLLITGTFTVLAIWLYQHISFENRNEKWVRALLWNDGGKSISRALDFMKEIERFKG</sequence>
<protein>
    <submittedName>
        <fullName evidence="1">Uncharacterized protein</fullName>
    </submittedName>
</protein>
<name>A0A3S1BKK1_9BACT</name>
<dbReference type="RefSeq" id="WP_127038609.1">
    <property type="nucleotide sequence ID" value="NZ_JAABOK010000004.1"/>
</dbReference>
<dbReference type="OrthoDB" id="5706484at2"/>
<gene>
    <name evidence="1" type="ORF">ECE50_011170</name>
</gene>
<dbReference type="EMBL" id="RIAR02000001">
    <property type="protein sequence ID" value="NSL87395.1"/>
    <property type="molecule type" value="Genomic_DNA"/>
</dbReference>
<comment type="caution">
    <text evidence="1">The sequence shown here is derived from an EMBL/GenBank/DDBJ whole genome shotgun (WGS) entry which is preliminary data.</text>
</comment>
<evidence type="ECO:0000313" key="2">
    <source>
        <dbReference type="Proteomes" id="UP000281028"/>
    </source>
</evidence>
<dbReference type="Proteomes" id="UP000281028">
    <property type="component" value="Unassembled WGS sequence"/>
</dbReference>
<dbReference type="AlphaFoldDB" id="A0A3S1BKK1"/>